<proteinExistence type="predicted"/>
<name>A0AA39P4W3_9AGAR</name>
<feature type="chain" id="PRO_5041418441" evidence="1">
    <location>
        <begin position="17"/>
        <end position="96"/>
    </location>
</feature>
<feature type="signal peptide" evidence="1">
    <location>
        <begin position="1"/>
        <end position="16"/>
    </location>
</feature>
<protein>
    <submittedName>
        <fullName evidence="2">Uncharacterized protein</fullName>
    </submittedName>
</protein>
<organism evidence="2 3">
    <name type="scientific">Armillaria novae-zelandiae</name>
    <dbReference type="NCBI Taxonomy" id="153914"/>
    <lineage>
        <taxon>Eukaryota</taxon>
        <taxon>Fungi</taxon>
        <taxon>Dikarya</taxon>
        <taxon>Basidiomycota</taxon>
        <taxon>Agaricomycotina</taxon>
        <taxon>Agaricomycetes</taxon>
        <taxon>Agaricomycetidae</taxon>
        <taxon>Agaricales</taxon>
        <taxon>Marasmiineae</taxon>
        <taxon>Physalacriaceae</taxon>
        <taxon>Armillaria</taxon>
    </lineage>
</organism>
<reference evidence="2" key="1">
    <citation type="submission" date="2023-06" db="EMBL/GenBank/DDBJ databases">
        <authorList>
            <consortium name="Lawrence Berkeley National Laboratory"/>
            <person name="Ahrendt S."/>
            <person name="Sahu N."/>
            <person name="Indic B."/>
            <person name="Wong-Bajracharya J."/>
            <person name="Merenyi Z."/>
            <person name="Ke H.-M."/>
            <person name="Monk M."/>
            <person name="Kocsube S."/>
            <person name="Drula E."/>
            <person name="Lipzen A."/>
            <person name="Balint B."/>
            <person name="Henrissat B."/>
            <person name="Andreopoulos B."/>
            <person name="Martin F.M."/>
            <person name="Harder C.B."/>
            <person name="Rigling D."/>
            <person name="Ford K.L."/>
            <person name="Foster G.D."/>
            <person name="Pangilinan J."/>
            <person name="Papanicolaou A."/>
            <person name="Barry K."/>
            <person name="LaButti K."/>
            <person name="Viragh M."/>
            <person name="Koriabine M."/>
            <person name="Yan M."/>
            <person name="Riley R."/>
            <person name="Champramary S."/>
            <person name="Plett K.L."/>
            <person name="Tsai I.J."/>
            <person name="Slot J."/>
            <person name="Sipos G."/>
            <person name="Plett J."/>
            <person name="Nagy L.G."/>
            <person name="Grigoriev I.V."/>
        </authorList>
    </citation>
    <scope>NUCLEOTIDE SEQUENCE</scope>
    <source>
        <strain evidence="2">ICMP 16352</strain>
    </source>
</reference>
<dbReference type="AlphaFoldDB" id="A0AA39P4W3"/>
<keyword evidence="3" id="KW-1185">Reference proteome</keyword>
<evidence type="ECO:0000313" key="2">
    <source>
        <dbReference type="EMBL" id="KAK0477616.1"/>
    </source>
</evidence>
<sequence length="96" mass="10304">MRLTIALPVLFAFVSAAFVEEVCIPIVGSGCASTVLTVHYSGSQIPALPDGSESSLPPHLLQAGAAPKQREISLRLTRLQAGKGRAPHVKYRRLHF</sequence>
<gene>
    <name evidence="2" type="ORF">IW261DRAFT_1485494</name>
</gene>
<dbReference type="Proteomes" id="UP001175227">
    <property type="component" value="Unassembled WGS sequence"/>
</dbReference>
<comment type="caution">
    <text evidence="2">The sequence shown here is derived from an EMBL/GenBank/DDBJ whole genome shotgun (WGS) entry which is preliminary data.</text>
</comment>
<evidence type="ECO:0000256" key="1">
    <source>
        <dbReference type="SAM" id="SignalP"/>
    </source>
</evidence>
<accession>A0AA39P4W3</accession>
<dbReference type="EMBL" id="JAUEPR010000016">
    <property type="protein sequence ID" value="KAK0477616.1"/>
    <property type="molecule type" value="Genomic_DNA"/>
</dbReference>
<keyword evidence="1" id="KW-0732">Signal</keyword>
<evidence type="ECO:0000313" key="3">
    <source>
        <dbReference type="Proteomes" id="UP001175227"/>
    </source>
</evidence>